<dbReference type="InterPro" id="IPR050218">
    <property type="entry name" value="LptD"/>
</dbReference>
<dbReference type="Proteomes" id="UP000806285">
    <property type="component" value="Unassembled WGS sequence"/>
</dbReference>
<evidence type="ECO:0000313" key="4">
    <source>
        <dbReference type="Proteomes" id="UP000806285"/>
    </source>
</evidence>
<feature type="domain" description="LptD C-terminal" evidence="2">
    <location>
        <begin position="306"/>
        <end position="677"/>
    </location>
</feature>
<organism evidence="3 4">
    <name type="scientific">Ramlibacter pallidus</name>
    <dbReference type="NCBI Taxonomy" id="2780087"/>
    <lineage>
        <taxon>Bacteria</taxon>
        <taxon>Pseudomonadati</taxon>
        <taxon>Pseudomonadota</taxon>
        <taxon>Betaproteobacteria</taxon>
        <taxon>Burkholderiales</taxon>
        <taxon>Comamonadaceae</taxon>
        <taxon>Ramlibacter</taxon>
    </lineage>
</organism>
<reference evidence="3 4" key="1">
    <citation type="submission" date="2020-10" db="EMBL/GenBank/DDBJ databases">
        <title>Ramlibacter sp. HM2 16S ribosomal RNA gene Genome sequencing and assembly.</title>
        <authorList>
            <person name="Kang M."/>
        </authorList>
    </citation>
    <scope>NUCLEOTIDE SEQUENCE [LARGE SCALE GENOMIC DNA]</scope>
    <source>
        <strain evidence="3 4">HM2</strain>
    </source>
</reference>
<keyword evidence="1" id="KW-0732">Signal</keyword>
<comment type="caution">
    <text evidence="3">The sequence shown here is derived from an EMBL/GenBank/DDBJ whole genome shotgun (WGS) entry which is preliminary data.</text>
</comment>
<evidence type="ECO:0000259" key="2">
    <source>
        <dbReference type="Pfam" id="PF04453"/>
    </source>
</evidence>
<comment type="caution">
    <text evidence="1">Lacks conserved residue(s) required for the propagation of feature annotation.</text>
</comment>
<dbReference type="RefSeq" id="WP_193676072.1">
    <property type="nucleotide sequence ID" value="NZ_JADDIV010000002.1"/>
</dbReference>
<dbReference type="Pfam" id="PF04453">
    <property type="entry name" value="LptD"/>
    <property type="match status" value="1"/>
</dbReference>
<dbReference type="InterPro" id="IPR020889">
    <property type="entry name" value="LipoPS_assembly_LptD"/>
</dbReference>
<comment type="function">
    <text evidence="1">Together with LptE, is involved in the assembly of lipopolysaccharide (LPS) at the surface of the outer membrane.</text>
</comment>
<dbReference type="HAMAP" id="MF_01411">
    <property type="entry name" value="LPS_assembly_LptD"/>
    <property type="match status" value="1"/>
</dbReference>
<comment type="similarity">
    <text evidence="1">Belongs to the LptD family.</text>
</comment>
<dbReference type="InterPro" id="IPR007543">
    <property type="entry name" value="LptD_C"/>
</dbReference>
<keyword evidence="1" id="KW-0998">Cell outer membrane</keyword>
<dbReference type="PANTHER" id="PTHR30189">
    <property type="entry name" value="LPS-ASSEMBLY PROTEIN"/>
    <property type="match status" value="1"/>
</dbReference>
<sequence>MHHPRNKASSARFALTPVALVVASLLQPVAAQEPSAEPSPRLRATPQLREDIPSDVRPQLPTFVEGQRIQGRTELETIVEGDAELRRGDTIIRARRLEYHQADDLARATGDVRINKAGNIFEGPLLELEVEAFQGFFNEPRYRFLRNDAYGEASRVDFIDEDRAVIRNATYTTCQRQPGPSWMPDWILRADSIAIDQASETGVAKGAVLSFMGLPILPVPSLSFPLGDKRKSGVLPPTIGLDNRSGLEVTLPYYWNIAPNRDATLYPTLMSRRGIDMGAEFRYLEPSYNGEWRANFLPNDKLRDRDRWGYSIQHYQTSLQLPLLSSTSLYANLNRVSDDDYWRDFSRNSASLTQRLLSNDAGLSWGISDVSFSFRTLKWQTLQDPASIIVPPYDRSPQLTARQTRANLWGGLETYWEADTTRFSSDPSLTSQPNARRNYVYGQVSRPWQAPGWFVIPKAQLHARNYDFDAPTAAGQTRASVVVPTFSLDSGLVLERQTNLFGTAFLQTLEPRAFYVYTPFRDQNRLPNYDSGLTDFNFATIYIENPFIGHDRIADNNLLTLGATTRLLDPTTGAEAAKFAVAQRLRFKDQLVTLPGTPAVSERLSDLLFGASVNFTPEWGGEGVVQFNPKTRRSVRSTVGVRYSPGPFRVVSAAYRLQRGYSEQVDIGWQWPLNDLWEDRRGPSSGAGGSCQGRWYSVGRLNVSLRERRLVEGLLGLEYDAGCWIGRVVVERFQTGSSTSNKRILFQLEFNGFSRLGANALQSLKQNIPRYQYLREQVSTPSRFSNYD</sequence>
<proteinExistence type="inferred from homology"/>
<dbReference type="PANTHER" id="PTHR30189:SF1">
    <property type="entry name" value="LPS-ASSEMBLY PROTEIN LPTD"/>
    <property type="match status" value="1"/>
</dbReference>
<protein>
    <recommendedName>
        <fullName evidence="1">LPS-assembly protein LptD</fullName>
    </recommendedName>
</protein>
<comment type="subunit">
    <text evidence="1">Component of the lipopolysaccharide transport and assembly complex. Interacts with LptE and LptA.</text>
</comment>
<accession>A0ABR9S1X3</accession>
<keyword evidence="4" id="KW-1185">Reference proteome</keyword>
<name>A0ABR9S1X3_9BURK</name>
<dbReference type="EMBL" id="JADDIV010000002">
    <property type="protein sequence ID" value="MBE7367470.1"/>
    <property type="molecule type" value="Genomic_DNA"/>
</dbReference>
<evidence type="ECO:0000313" key="3">
    <source>
        <dbReference type="EMBL" id="MBE7367470.1"/>
    </source>
</evidence>
<evidence type="ECO:0000256" key="1">
    <source>
        <dbReference type="HAMAP-Rule" id="MF_01411"/>
    </source>
</evidence>
<comment type="subcellular location">
    <subcellularLocation>
        <location evidence="1">Cell outer membrane</location>
    </subcellularLocation>
</comment>
<gene>
    <name evidence="1" type="primary">lptD</name>
    <name evidence="3" type="ORF">IM787_07830</name>
</gene>
<keyword evidence="1" id="KW-0472">Membrane</keyword>